<evidence type="ECO:0000313" key="4">
    <source>
        <dbReference type="EMBL" id="CAG7885067.1"/>
    </source>
</evidence>
<dbReference type="GO" id="GO:0045893">
    <property type="term" value="P:positive regulation of DNA-templated transcription"/>
    <property type="evidence" value="ECO:0007669"/>
    <property type="project" value="InterPro"/>
</dbReference>
<dbReference type="PANTHER" id="PTHR22952">
    <property type="entry name" value="CAMP-RESPONSE ELEMENT BINDING PROTEIN-RELATED"/>
    <property type="match status" value="1"/>
</dbReference>
<dbReference type="EMBL" id="LR031572">
    <property type="protein sequence ID" value="VDC84107.1"/>
    <property type="molecule type" value="Genomic_DNA"/>
</dbReference>
<reference evidence="5" key="1">
    <citation type="submission" date="2018-11" db="EMBL/GenBank/DDBJ databases">
        <authorList>
            <consortium name="Genoscope - CEA"/>
            <person name="William W."/>
        </authorList>
    </citation>
    <scope>NUCLEOTIDE SEQUENCE</scope>
</reference>
<evidence type="ECO:0000256" key="2">
    <source>
        <dbReference type="ARBA" id="ARBA00023125"/>
    </source>
</evidence>
<sequence length="73" mass="8074">MGSQMNFVDVVRDEVINAKQPALGSGLPLTRQNSVFSLTFDEFQNSWGGGIGKDFGSMNMDELLKSIKYNVQD</sequence>
<evidence type="ECO:0000256" key="3">
    <source>
        <dbReference type="ARBA" id="ARBA00023242"/>
    </source>
</evidence>
<keyword evidence="3" id="KW-0539">Nucleus</keyword>
<gene>
    <name evidence="5" type="ORF">BRAA03T15325Z</name>
    <name evidence="4" type="ORF">BRAPAZ1V2_A03P64100.2</name>
</gene>
<protein>
    <submittedName>
        <fullName evidence="4">Uncharacterized protein</fullName>
    </submittedName>
</protein>
<dbReference type="Gramene" id="A03p64100.2_BraZ1">
    <property type="protein sequence ID" value="A03p64100.2_BraZ1.CDS.1"/>
    <property type="gene ID" value="A03g64100.2_BraZ1"/>
</dbReference>
<name>A0A3P5ZVG1_BRACM</name>
<keyword evidence="2" id="KW-0238">DNA-binding</keyword>
<dbReference type="GO" id="GO:0003677">
    <property type="term" value="F:DNA binding"/>
    <property type="evidence" value="ECO:0007669"/>
    <property type="project" value="UniProtKB-KW"/>
</dbReference>
<organism evidence="5">
    <name type="scientific">Brassica campestris</name>
    <name type="common">Field mustard</name>
    <dbReference type="NCBI Taxonomy" id="3711"/>
    <lineage>
        <taxon>Eukaryota</taxon>
        <taxon>Viridiplantae</taxon>
        <taxon>Streptophyta</taxon>
        <taxon>Embryophyta</taxon>
        <taxon>Tracheophyta</taxon>
        <taxon>Spermatophyta</taxon>
        <taxon>Magnoliopsida</taxon>
        <taxon>eudicotyledons</taxon>
        <taxon>Gunneridae</taxon>
        <taxon>Pentapetalae</taxon>
        <taxon>rosids</taxon>
        <taxon>malvids</taxon>
        <taxon>Brassicales</taxon>
        <taxon>Brassicaceae</taxon>
        <taxon>Brassiceae</taxon>
        <taxon>Brassica</taxon>
    </lineage>
</organism>
<dbReference type="PANTHER" id="PTHR22952:SF470">
    <property type="entry name" value="ABSCISIC ACID-INSENSITIVE 5-LIKE PROTEIN 6"/>
    <property type="match status" value="1"/>
</dbReference>
<dbReference type="GO" id="GO:0005634">
    <property type="term" value="C:nucleus"/>
    <property type="evidence" value="ECO:0007669"/>
    <property type="project" value="UniProtKB-SubCell"/>
</dbReference>
<dbReference type="EMBL" id="LS974619">
    <property type="protein sequence ID" value="CAG7885067.1"/>
    <property type="molecule type" value="Genomic_DNA"/>
</dbReference>
<evidence type="ECO:0000256" key="1">
    <source>
        <dbReference type="ARBA" id="ARBA00004123"/>
    </source>
</evidence>
<comment type="subcellular location">
    <subcellularLocation>
        <location evidence="1">Nucleus</location>
    </subcellularLocation>
</comment>
<dbReference type="Proteomes" id="UP000694005">
    <property type="component" value="Chromosome A03"/>
</dbReference>
<dbReference type="GO" id="GO:0003700">
    <property type="term" value="F:DNA-binding transcription factor activity"/>
    <property type="evidence" value="ECO:0007669"/>
    <property type="project" value="InterPro"/>
</dbReference>
<dbReference type="InterPro" id="IPR043452">
    <property type="entry name" value="BZIP46-like"/>
</dbReference>
<accession>A0A3P5ZVG1</accession>
<dbReference type="AlphaFoldDB" id="A0A3P5ZVG1"/>
<evidence type="ECO:0000313" key="5">
    <source>
        <dbReference type="EMBL" id="VDC84107.1"/>
    </source>
</evidence>
<proteinExistence type="predicted"/>